<keyword evidence="3" id="KW-1185">Reference proteome</keyword>
<dbReference type="Pfam" id="PF13182">
    <property type="entry name" value="DUF4007"/>
    <property type="match status" value="1"/>
</dbReference>
<dbReference type="AlphaFoldDB" id="A0A5D3WLH5"/>
<dbReference type="EMBL" id="VNIB01000008">
    <property type="protein sequence ID" value="TYO98079.1"/>
    <property type="molecule type" value="Genomic_DNA"/>
</dbReference>
<organism evidence="2 3">
    <name type="scientific">Geothermobacter ehrlichii</name>
    <dbReference type="NCBI Taxonomy" id="213224"/>
    <lineage>
        <taxon>Bacteria</taxon>
        <taxon>Pseudomonadati</taxon>
        <taxon>Thermodesulfobacteriota</taxon>
        <taxon>Desulfuromonadia</taxon>
        <taxon>Desulfuromonadales</taxon>
        <taxon>Geothermobacteraceae</taxon>
        <taxon>Geothermobacter</taxon>
    </lineage>
</organism>
<comment type="caution">
    <text evidence="2">The sequence shown here is derived from an EMBL/GenBank/DDBJ whole genome shotgun (WGS) entry which is preliminary data.</text>
</comment>
<feature type="domain" description="DUF4007" evidence="1">
    <location>
        <begin position="15"/>
        <end position="295"/>
    </location>
</feature>
<evidence type="ECO:0000313" key="2">
    <source>
        <dbReference type="EMBL" id="TYO98079.1"/>
    </source>
</evidence>
<dbReference type="Proteomes" id="UP000324159">
    <property type="component" value="Unassembled WGS sequence"/>
</dbReference>
<sequence>MPVTQLLSTQYRPHFTGHETFPLRYGWLKKAYDAVVTSRNKKEKKSVFNEDDAVARFGVGKNMVASMRHWATATRVLEENASGTLLPGEVGERLFGNTLGDPLDPYLENPSSLWVLHWQLCRHSSKTTWHFLFNYFHAEEFERSVLVDALLKLAQEKGWGRVSAATVKRDVECLLRCYVPKPETAKTTPEDTLECPLAELGLIKMTGKRDGFRLARGSKPTLGNGVFLYALVDFWAESRYADLNQLPFEAIAYEPGSPGRIFLLDENDLAERLTKIEIYSDGVLSWSETSGIRAIIKNPGRGLRGKSTRLGYIHDDYQR</sequence>
<evidence type="ECO:0000259" key="1">
    <source>
        <dbReference type="Pfam" id="PF13182"/>
    </source>
</evidence>
<dbReference type="InterPro" id="IPR025248">
    <property type="entry name" value="DUF4007"/>
</dbReference>
<dbReference type="OrthoDB" id="747541at2"/>
<evidence type="ECO:0000313" key="3">
    <source>
        <dbReference type="Proteomes" id="UP000324159"/>
    </source>
</evidence>
<reference evidence="2 3" key="1">
    <citation type="submission" date="2019-07" db="EMBL/GenBank/DDBJ databases">
        <title>Genomic Encyclopedia of Type Strains, Phase IV (KMG-IV): sequencing the most valuable type-strain genomes for metagenomic binning, comparative biology and taxonomic classification.</title>
        <authorList>
            <person name="Goeker M."/>
        </authorList>
    </citation>
    <scope>NUCLEOTIDE SEQUENCE [LARGE SCALE GENOMIC DNA]</scope>
    <source>
        <strain evidence="2 3">SS015</strain>
    </source>
</reference>
<name>A0A5D3WLH5_9BACT</name>
<dbReference type="RefSeq" id="WP_148896156.1">
    <property type="nucleotide sequence ID" value="NZ_VNIB01000008.1"/>
</dbReference>
<gene>
    <name evidence="2" type="ORF">EDC39_10816</name>
</gene>
<protein>
    <submittedName>
        <fullName evidence="2">Uncharacterized protein DUF4007</fullName>
    </submittedName>
</protein>
<proteinExistence type="predicted"/>
<accession>A0A5D3WLH5</accession>